<dbReference type="GeneID" id="66852307"/>
<proteinExistence type="predicted"/>
<dbReference type="GO" id="GO:0016874">
    <property type="term" value="F:ligase activity"/>
    <property type="evidence" value="ECO:0007669"/>
    <property type="project" value="UniProtKB-KW"/>
</dbReference>
<reference evidence="2 3" key="1">
    <citation type="submission" date="2022-03" db="EMBL/GenBank/DDBJ databases">
        <title>Complete genome of Streptomyces rimosus ssp. rimosus R7 (=ATCC 10970).</title>
        <authorList>
            <person name="Beganovic S."/>
            <person name="Ruckert C."/>
            <person name="Busche T."/>
            <person name="Kalinowski J."/>
            <person name="Wittmann C."/>
        </authorList>
    </citation>
    <scope>NUCLEOTIDE SEQUENCE [LARGE SCALE GENOMIC DNA]</scope>
    <source>
        <strain evidence="2 3">R7</strain>
    </source>
</reference>
<gene>
    <name evidence="2" type="ORF">SRIMR7_40920</name>
</gene>
<sequence length="111" mass="11066">MGALGGVEGIVYKPERPYAAGRTASGWLKWKRRHTLDIAVLGVTGTSPATQAIALGLPLTRGALQAVGVSLPLPAALCPQLTGLLHPQGGGARGQLPGTVGGLPGAPPVSC</sequence>
<keyword evidence="3" id="KW-1185">Reference proteome</keyword>
<protein>
    <submittedName>
        <fullName evidence="2">ATP-dependent DNA ligase</fullName>
    </submittedName>
</protein>
<evidence type="ECO:0000313" key="3">
    <source>
        <dbReference type="Proteomes" id="UP000829494"/>
    </source>
</evidence>
<feature type="compositionally biased region" description="Gly residues" evidence="1">
    <location>
        <begin position="88"/>
        <end position="104"/>
    </location>
</feature>
<organism evidence="2 3">
    <name type="scientific">Streptomyces rimosus subsp. rimosus</name>
    <dbReference type="NCBI Taxonomy" id="132474"/>
    <lineage>
        <taxon>Bacteria</taxon>
        <taxon>Bacillati</taxon>
        <taxon>Actinomycetota</taxon>
        <taxon>Actinomycetes</taxon>
        <taxon>Kitasatosporales</taxon>
        <taxon>Streptomycetaceae</taxon>
        <taxon>Streptomyces</taxon>
    </lineage>
</organism>
<name>A0ABY3ZDY3_STRRM</name>
<evidence type="ECO:0000313" key="2">
    <source>
        <dbReference type="EMBL" id="UNZ08531.1"/>
    </source>
</evidence>
<accession>A0ABY3ZDY3</accession>
<dbReference type="Proteomes" id="UP000829494">
    <property type="component" value="Chromosome"/>
</dbReference>
<dbReference type="EMBL" id="CP094298">
    <property type="protein sequence ID" value="UNZ08531.1"/>
    <property type="molecule type" value="Genomic_DNA"/>
</dbReference>
<keyword evidence="2" id="KW-0436">Ligase</keyword>
<dbReference type="RefSeq" id="WP_003979284.1">
    <property type="nucleotide sequence ID" value="NZ_CP094298.1"/>
</dbReference>
<evidence type="ECO:0000256" key="1">
    <source>
        <dbReference type="SAM" id="MobiDB-lite"/>
    </source>
</evidence>
<feature type="region of interest" description="Disordered" evidence="1">
    <location>
        <begin position="88"/>
        <end position="111"/>
    </location>
</feature>